<keyword evidence="6" id="KW-1185">Reference proteome</keyword>
<accession>A0A9P0J7U1</accession>
<name>A0A9P0J7U1_APHGO</name>
<protein>
    <recommendedName>
        <fullName evidence="7">FH1/FH2 domain-containing protein 3</fullName>
    </recommendedName>
</protein>
<dbReference type="InterPro" id="IPR014768">
    <property type="entry name" value="GBD/FH3_dom"/>
</dbReference>
<feature type="compositionally biased region" description="Basic and acidic residues" evidence="2">
    <location>
        <begin position="195"/>
        <end position="205"/>
    </location>
</feature>
<dbReference type="SMART" id="SM00498">
    <property type="entry name" value="FH2"/>
    <property type="match status" value="1"/>
</dbReference>
<evidence type="ECO:0000256" key="1">
    <source>
        <dbReference type="ARBA" id="ARBA00023203"/>
    </source>
</evidence>
<dbReference type="InterPro" id="IPR011989">
    <property type="entry name" value="ARM-like"/>
</dbReference>
<reference evidence="5" key="1">
    <citation type="submission" date="2022-02" db="EMBL/GenBank/DDBJ databases">
        <authorList>
            <person name="King R."/>
        </authorList>
    </citation>
    <scope>NUCLEOTIDE SEQUENCE</scope>
</reference>
<sequence>MARDKAVLADKRMRVAASGFGNKPTLRTGSASRFGAPIVRSPIKEQSVTVFGVCNVPDIEADTPVDIMVSVVTRSTSPTPPAHSTFLRSKHAEQQEFIMLMVPRKYERGVDVSLQTDERFLRNMPSLKVVSSIPIPRYIGSRSGYNYSKSKDSGSTSDNSGQEQDSHHSDSSSQSKSRSNGSETSKPQPNWTRNRTLEKNREESSVSRSSSLSSTAEEKPPTGRKIEEPKLVTIRSIAPISGVAVISDAPKLQYPLRKMDSSDQAWWLQDSENNNDEPNVCKNTTDYDLNMNNKLTKMPSYNIRKMDSLDRNQWLQEAVQSDNNDGPLSGSESISYSESTKSNSTSSKGHSYGIRKMDSSDRNLWLQESVQEDLMNEKPKSCSNSISNDDCNKSNSQSSVSPTYNIMRTKSSINGQCLNDNEIQDPILYIDSVSNLDTHTNHSLSTKDQAYSVRKMDSFDTPWWLTEEKNACTSDESKLSSNILEVRKSDRSQTKSPDVTVSYGVRKMDSFDSPWWLSGDEAKQVNSLSDTSIKNQSIEDNSNEIFLFNSENDANINPRENQWWLENGLESQLETDLPKLNDNSDIDRSDNHYSTSMKETDSIDWWKVDQKNTDEKSTSISTDWSRDVPEPLDQHKSTPTDGPIKTIIGVRKMDSFDSPSWLASEESESQSNEPKQTSSGDTVNSRSKPIEELADSSPDWWGEKNESDDFVRTKKTSLRIKKIENVVNEVVEIPINKIKKEPNLQDELDQLMLFIGGCRNIDELLGNEEPPPAAPTTPPDSDSDDCVEIRPDQVHIHDSTAQMSTIQNKVTMLDDAALQLYKDGDFGSYLDMEASISEQPEEFEGFQNDKRNSIVLRTQLSVKVHTIIDKLMNSEGKELRRCLFALKHIFQEDKDLVHEFIQNDGLRCLIKLGSDVDQNYQNYILRALGQVMLYVDGMNGVIEDNPTIQWLYSLLTSRFRLVVKTALKLLLVFIEYVESNCLIFIQAVLAVHQSNGTPLWSNVMKLLTEPDMVDTELLVYAMTLINKTLNGIPDQDTYYDQVDSIEEQGIEQVIQKYMSKPGTELDLLRQLQIYEVVLQHEDGDNKSTPIRVDHSIRKTLRNRKSLNSSLDSGDRRKSRRHSAGNSCVQMPLLMERLDINPPLPKPNKLPHPGESSEGQNGLHPFNLSFCNGDSQVQRESSVKDLTQKLTNLRSPDESPTKLAPPLDDMRGIISKAMEGLAKSQSKNEVVKSPTSESAIDILSRKTETDLQWERLVSECDRSLQLCDLDFSTLHSDDDSDVLASSSLLGGIPPPPPPCPMLPPMQQHVAKKTKKTVKLFWKEVRDDPIARVKLNSERLLWEELSPVEVDTHKLEHLFESRAKDFITKKQQEINKTKEVIVLDPKRSNAINIGMTKLPPPRSIKAAILKMDPTVINREGIEKLMTMLPSDEERNKIQEAQSACPDLPLGSAEQFLLTLASISELPARLKLWSFKLDYDNVEKEIAEPLMDLMQGIEILKTNRTFKAILGTLLSVGIFLNGAEVKGFQIEYLAKVPEVKDTVHKHSLLHHLCHIVMDKFPDSTDLYSEIGAITRASRVDFGEIAATLLKVEQECRASFDHLKTISKHDGATAIKSKMSEFLADCAERIVVLGKVHRRVMNRFNKFCLWLGIPLHKVQLTKPNELCRIVSEFSLEYRTTRERVIQQLHKKASHRERNKTRGKMITEVGKIDKQDADTELRQLLDKDPSHNRVFSWRNQCRHSLGNTNGVHLSNDDDELIESLVKTVTATNGVNTRTTQRERKRTKDAHRKSLIKRSRTRDNIPRQSSSHSRNSMS</sequence>
<dbReference type="InterPro" id="IPR056771">
    <property type="entry name" value="FH3_FHOD1-3-like"/>
</dbReference>
<dbReference type="InterPro" id="IPR015425">
    <property type="entry name" value="FH2_Formin"/>
</dbReference>
<dbReference type="Gene3D" id="1.25.10.10">
    <property type="entry name" value="Leucine-rich Repeat Variant"/>
    <property type="match status" value="1"/>
</dbReference>
<gene>
    <name evidence="5" type="ORF">APHIGO_LOCUS7320</name>
</gene>
<dbReference type="PROSITE" id="PS51232">
    <property type="entry name" value="GBD_FH3"/>
    <property type="match status" value="1"/>
</dbReference>
<evidence type="ECO:0000256" key="2">
    <source>
        <dbReference type="SAM" id="MobiDB-lite"/>
    </source>
</evidence>
<dbReference type="InterPro" id="IPR042201">
    <property type="entry name" value="FH2_Formin_sf"/>
</dbReference>
<feature type="region of interest" description="Disordered" evidence="2">
    <location>
        <begin position="146"/>
        <end position="227"/>
    </location>
</feature>
<feature type="compositionally biased region" description="Polar residues" evidence="2">
    <location>
        <begin position="669"/>
        <end position="687"/>
    </location>
</feature>
<feature type="compositionally biased region" description="Low complexity" evidence="2">
    <location>
        <begin position="329"/>
        <end position="352"/>
    </location>
</feature>
<evidence type="ECO:0008006" key="7">
    <source>
        <dbReference type="Google" id="ProtNLM"/>
    </source>
</evidence>
<feature type="region of interest" description="Disordered" evidence="2">
    <location>
        <begin position="575"/>
        <end position="707"/>
    </location>
</feature>
<feature type="domain" description="GBD/FH3" evidence="3">
    <location>
        <begin position="805"/>
        <end position="1180"/>
    </location>
</feature>
<evidence type="ECO:0000313" key="6">
    <source>
        <dbReference type="Proteomes" id="UP001154329"/>
    </source>
</evidence>
<dbReference type="Proteomes" id="UP001154329">
    <property type="component" value="Chromosome 2"/>
</dbReference>
<feature type="compositionally biased region" description="Low complexity" evidence="2">
    <location>
        <begin position="1803"/>
        <end position="1812"/>
    </location>
</feature>
<feature type="region of interest" description="Disordered" evidence="2">
    <location>
        <begin position="320"/>
        <end position="355"/>
    </location>
</feature>
<feature type="compositionally biased region" description="Basic residues" evidence="2">
    <location>
        <begin position="1777"/>
        <end position="1794"/>
    </location>
</feature>
<dbReference type="PANTHER" id="PTHR45920">
    <property type="entry name" value="FORMIN HOMOLOGY 2 DOMAIN CONTAINING, ISOFORM I"/>
    <property type="match status" value="1"/>
</dbReference>
<feature type="compositionally biased region" description="Polar residues" evidence="2">
    <location>
        <begin position="146"/>
        <end position="159"/>
    </location>
</feature>
<feature type="compositionally biased region" description="Low complexity" evidence="2">
    <location>
        <begin position="171"/>
        <end position="183"/>
    </location>
</feature>
<dbReference type="Gene3D" id="1.20.58.2220">
    <property type="entry name" value="Formin, FH2 domain"/>
    <property type="match status" value="1"/>
</dbReference>
<feature type="compositionally biased region" description="Pro residues" evidence="2">
    <location>
        <begin position="769"/>
        <end position="778"/>
    </location>
</feature>
<dbReference type="SUPFAM" id="SSF101447">
    <property type="entry name" value="Formin homology 2 domain (FH2 domain)"/>
    <property type="match status" value="1"/>
</dbReference>
<feature type="region of interest" description="Disordered" evidence="2">
    <location>
        <begin position="1101"/>
        <end position="1161"/>
    </location>
</feature>
<dbReference type="GO" id="GO:0030866">
    <property type="term" value="P:cortical actin cytoskeleton organization"/>
    <property type="evidence" value="ECO:0007669"/>
    <property type="project" value="TreeGrafter"/>
</dbReference>
<evidence type="ECO:0000313" key="5">
    <source>
        <dbReference type="EMBL" id="CAH1726423.1"/>
    </source>
</evidence>
<evidence type="ECO:0000259" key="4">
    <source>
        <dbReference type="PROSITE" id="PS51444"/>
    </source>
</evidence>
<proteinExistence type="predicted"/>
<dbReference type="FunFam" id="1.25.10.10:FF:000056">
    <property type="entry name" value="FH1/FH2 domain-containing protein 3 isoform X1"/>
    <property type="match status" value="1"/>
</dbReference>
<dbReference type="Pfam" id="PF18382">
    <property type="entry name" value="Formin_GBD_N"/>
    <property type="match status" value="1"/>
</dbReference>
<feature type="compositionally biased region" description="Low complexity" evidence="2">
    <location>
        <begin position="206"/>
        <end position="215"/>
    </location>
</feature>
<dbReference type="Pfam" id="PF24959">
    <property type="entry name" value="FH3_FHOD1-3"/>
    <property type="match status" value="1"/>
</dbReference>
<keyword evidence="1" id="KW-0009">Actin-binding</keyword>
<feature type="compositionally biased region" description="Basic and acidic residues" evidence="2">
    <location>
        <begin position="216"/>
        <end position="227"/>
    </location>
</feature>
<dbReference type="InterPro" id="IPR041387">
    <property type="entry name" value="FHOD1_GBD_N"/>
</dbReference>
<dbReference type="Pfam" id="PF02181">
    <property type="entry name" value="FH2"/>
    <property type="match status" value="1"/>
</dbReference>
<feature type="compositionally biased region" description="Basic and acidic residues" evidence="2">
    <location>
        <begin position="598"/>
        <end position="617"/>
    </location>
</feature>
<dbReference type="SUPFAM" id="SSF48371">
    <property type="entry name" value="ARM repeat"/>
    <property type="match status" value="1"/>
</dbReference>
<feature type="compositionally biased region" description="Basic and acidic residues" evidence="2">
    <location>
        <begin position="624"/>
        <end position="638"/>
    </location>
</feature>
<dbReference type="GO" id="GO:0005856">
    <property type="term" value="C:cytoskeleton"/>
    <property type="evidence" value="ECO:0007669"/>
    <property type="project" value="TreeGrafter"/>
</dbReference>
<evidence type="ECO:0000259" key="3">
    <source>
        <dbReference type="PROSITE" id="PS51232"/>
    </source>
</evidence>
<feature type="region of interest" description="Disordered" evidence="2">
    <location>
        <begin position="763"/>
        <end position="785"/>
    </location>
</feature>
<dbReference type="EMBL" id="OU899035">
    <property type="protein sequence ID" value="CAH1726423.1"/>
    <property type="molecule type" value="Genomic_DNA"/>
</dbReference>
<reference evidence="5" key="2">
    <citation type="submission" date="2022-10" db="EMBL/GenBank/DDBJ databases">
        <authorList>
            <consortium name="ENA_rothamsted_submissions"/>
            <consortium name="culmorum"/>
            <person name="King R."/>
        </authorList>
    </citation>
    <scope>NUCLEOTIDE SEQUENCE</scope>
</reference>
<dbReference type="GO" id="GO:0005737">
    <property type="term" value="C:cytoplasm"/>
    <property type="evidence" value="ECO:0007669"/>
    <property type="project" value="TreeGrafter"/>
</dbReference>
<dbReference type="PANTHER" id="PTHR45920:SF4">
    <property type="entry name" value="FORMIN HOMOLOGY 2 DOMAIN CONTAINING, ISOFORM I"/>
    <property type="match status" value="1"/>
</dbReference>
<dbReference type="GO" id="GO:0051015">
    <property type="term" value="F:actin filament binding"/>
    <property type="evidence" value="ECO:0007669"/>
    <property type="project" value="TreeGrafter"/>
</dbReference>
<feature type="domain" description="FH2" evidence="4">
    <location>
        <begin position="1305"/>
        <end position="1699"/>
    </location>
</feature>
<feature type="compositionally biased region" description="Polar residues" evidence="2">
    <location>
        <begin position="184"/>
        <end position="194"/>
    </location>
</feature>
<dbReference type="PROSITE" id="PS51444">
    <property type="entry name" value="FH2"/>
    <property type="match status" value="1"/>
</dbReference>
<feature type="region of interest" description="Disordered" evidence="2">
    <location>
        <begin position="375"/>
        <end position="403"/>
    </location>
</feature>
<organism evidence="5 6">
    <name type="scientific">Aphis gossypii</name>
    <name type="common">Cotton aphid</name>
    <dbReference type="NCBI Taxonomy" id="80765"/>
    <lineage>
        <taxon>Eukaryota</taxon>
        <taxon>Metazoa</taxon>
        <taxon>Ecdysozoa</taxon>
        <taxon>Arthropoda</taxon>
        <taxon>Hexapoda</taxon>
        <taxon>Insecta</taxon>
        <taxon>Pterygota</taxon>
        <taxon>Neoptera</taxon>
        <taxon>Paraneoptera</taxon>
        <taxon>Hemiptera</taxon>
        <taxon>Sternorrhyncha</taxon>
        <taxon>Aphidomorpha</taxon>
        <taxon>Aphidoidea</taxon>
        <taxon>Aphididae</taxon>
        <taxon>Aphidini</taxon>
        <taxon>Aphis</taxon>
        <taxon>Aphis</taxon>
    </lineage>
</organism>
<dbReference type="InterPro" id="IPR016024">
    <property type="entry name" value="ARM-type_fold"/>
</dbReference>
<feature type="compositionally biased region" description="Low complexity" evidence="2">
    <location>
        <begin position="381"/>
        <end position="396"/>
    </location>
</feature>
<feature type="region of interest" description="Disordered" evidence="2">
    <location>
        <begin position="1767"/>
        <end position="1812"/>
    </location>
</feature>